<evidence type="ECO:0000256" key="1">
    <source>
        <dbReference type="SAM" id="MobiDB-lite"/>
    </source>
</evidence>
<evidence type="ECO:0008006" key="4">
    <source>
        <dbReference type="Google" id="ProtNLM"/>
    </source>
</evidence>
<dbReference type="EMBL" id="JAVFWO010000002">
    <property type="protein sequence ID" value="MDQ7877302.1"/>
    <property type="molecule type" value="Genomic_DNA"/>
</dbReference>
<dbReference type="SUPFAM" id="SSF52200">
    <property type="entry name" value="Toll/Interleukin receptor TIR domain"/>
    <property type="match status" value="1"/>
</dbReference>
<dbReference type="Gene3D" id="3.40.50.10140">
    <property type="entry name" value="Toll/interleukin-1 receptor homology (TIR) domain"/>
    <property type="match status" value="1"/>
</dbReference>
<protein>
    <recommendedName>
        <fullName evidence="4">TIR domain-containing protein</fullName>
    </recommendedName>
</protein>
<reference evidence="2 3" key="1">
    <citation type="submission" date="2023-08" db="EMBL/GenBank/DDBJ databases">
        <title>Microbacterium psychrotolerans sp. nov., a psychrotolerant bacterium isolated from soil in Heilongjiang Province, China.</title>
        <authorList>
            <person name="An P."/>
            <person name="Zhao D."/>
            <person name="Xiang H."/>
        </authorList>
    </citation>
    <scope>NUCLEOTIDE SEQUENCE [LARGE SCALE GENOMIC DNA]</scope>
    <source>
        <strain evidence="2 3">QXD-8</strain>
    </source>
</reference>
<dbReference type="Proteomes" id="UP001235133">
    <property type="component" value="Unassembled WGS sequence"/>
</dbReference>
<dbReference type="RefSeq" id="WP_308866733.1">
    <property type="nucleotide sequence ID" value="NZ_JAVFWO010000002.1"/>
</dbReference>
<evidence type="ECO:0000313" key="3">
    <source>
        <dbReference type="Proteomes" id="UP001235133"/>
    </source>
</evidence>
<accession>A0ABU0YY92</accession>
<feature type="region of interest" description="Disordered" evidence="1">
    <location>
        <begin position="281"/>
        <end position="309"/>
    </location>
</feature>
<keyword evidence="3" id="KW-1185">Reference proteome</keyword>
<organism evidence="2 3">
    <name type="scientific">Microbacterium psychrotolerans</name>
    <dbReference type="NCBI Taxonomy" id="3068321"/>
    <lineage>
        <taxon>Bacteria</taxon>
        <taxon>Bacillati</taxon>
        <taxon>Actinomycetota</taxon>
        <taxon>Actinomycetes</taxon>
        <taxon>Micrococcales</taxon>
        <taxon>Microbacteriaceae</taxon>
        <taxon>Microbacterium</taxon>
    </lineage>
</organism>
<sequence>MKIFISWSGEQAKQVAEFLRTWLPTVLAGSVTPFVSSQDIAKGERGLNVIASELESVNYGIVVLTKLNHGAPWVNFEAGTIAKSLGESHVSTVLVDVTRADITGPLSQFQDTVLGEKADVKKLLDDIAAAAGGGVPQATRDVMFESMWPQLEEAVKAASGGVDPTTERGEKDILEEVLDLVRSVQRDVTKVRHEAHDRGRFADPADLFDIIELAKLMGEDPQLRKAVANGGPQRVRALLRSIRHGGDRPGISSSGRFIYSRREADEDRATHAEMTEELYGQAGVDDDEDDEIIDPETGDIAAFPGQTIK</sequence>
<name>A0ABU0YY92_9MICO</name>
<comment type="caution">
    <text evidence="2">The sequence shown here is derived from an EMBL/GenBank/DDBJ whole genome shotgun (WGS) entry which is preliminary data.</text>
</comment>
<feature type="compositionally biased region" description="Acidic residues" evidence="1">
    <location>
        <begin position="284"/>
        <end position="297"/>
    </location>
</feature>
<evidence type="ECO:0000313" key="2">
    <source>
        <dbReference type="EMBL" id="MDQ7877302.1"/>
    </source>
</evidence>
<proteinExistence type="predicted"/>
<dbReference type="InterPro" id="IPR035897">
    <property type="entry name" value="Toll_tir_struct_dom_sf"/>
</dbReference>
<gene>
    <name evidence="2" type="ORF">Q9R08_04860</name>
</gene>